<dbReference type="Pfam" id="PF12705">
    <property type="entry name" value="PDDEXK_1"/>
    <property type="match status" value="1"/>
</dbReference>
<dbReference type="SUPFAM" id="SSF52980">
    <property type="entry name" value="Restriction endonuclease-like"/>
    <property type="match status" value="1"/>
</dbReference>
<gene>
    <name evidence="2" type="ORF">OMAG_000838</name>
</gene>
<feature type="domain" description="PD-(D/E)XK endonuclease-like" evidence="1">
    <location>
        <begin position="671"/>
        <end position="940"/>
    </location>
</feature>
<dbReference type="Proteomes" id="UP000033428">
    <property type="component" value="Unassembled WGS sequence"/>
</dbReference>
<dbReference type="InterPro" id="IPR011335">
    <property type="entry name" value="Restrct_endonuc-II-like"/>
</dbReference>
<dbReference type="Gene3D" id="3.40.50.300">
    <property type="entry name" value="P-loop containing nucleotide triphosphate hydrolases"/>
    <property type="match status" value="1"/>
</dbReference>
<dbReference type="SUPFAM" id="SSF52540">
    <property type="entry name" value="P-loop containing nucleoside triphosphate hydrolases"/>
    <property type="match status" value="1"/>
</dbReference>
<dbReference type="AlphaFoldDB" id="A0A0F0CTE6"/>
<dbReference type="InterPro" id="IPR027417">
    <property type="entry name" value="P-loop_NTPase"/>
</dbReference>
<name>A0A0F0CTE6_9BACT</name>
<evidence type="ECO:0000313" key="2">
    <source>
        <dbReference type="EMBL" id="KJJ85294.1"/>
    </source>
</evidence>
<reference evidence="2 3" key="1">
    <citation type="submission" date="2015-02" db="EMBL/GenBank/DDBJ databases">
        <title>Single-cell genomics of uncultivated deep-branching MTB reveals a conserved set of magnetosome genes.</title>
        <authorList>
            <person name="Kolinko S."/>
            <person name="Richter M."/>
            <person name="Glockner F.O."/>
            <person name="Brachmann A."/>
            <person name="Schuler D."/>
        </authorList>
    </citation>
    <scope>NUCLEOTIDE SEQUENCE [LARGE SCALE GENOMIC DNA]</scope>
    <source>
        <strain evidence="2">SKK-01</strain>
    </source>
</reference>
<accession>A0A0F0CTE6</accession>
<evidence type="ECO:0000259" key="1">
    <source>
        <dbReference type="Pfam" id="PF12705"/>
    </source>
</evidence>
<protein>
    <recommendedName>
        <fullName evidence="1">PD-(D/E)XK endonuclease-like domain-containing protein</fullName>
    </recommendedName>
</protein>
<keyword evidence="3" id="KW-1185">Reference proteome</keyword>
<sequence>MNNIKIFPIQTNFINETADFIVTNYPSETSDFSRLAFVFEGKRPSLFLKKAIAKRIGGSFFPPVFFSIDEFISYLLSKNMSFENMPNMERWHIIYSLAKKIAPALIKGRTDFSNFLPWAMEIEHVIDLMDLENISDQEIENIEASACIGYEVPDTINILLKNIKDLRDLYHGQMNETKSFSKGFIYKKAMECSENIDFHEFDNIFFAGIFYAHKTVKIIIKNLLEQNKTQLIIHGNPSEWKSLGSLYSSFNITPLPIEDTRTEKKLPLIKLYTAFDTHSSIAIARDLAKKTVNPETTLILLPKPENMVPFVTELASIFESFNVSLGYPLNRSSFYSLIELIMKAQLTKKNKAYYVKDYLGVLRHALVKSLSIKKDYAITRIIVHKIEEASNGIFNSSFSGQIFINTESIENDDKLMTTILETLEHMGLTTSREDLTEVMRELHNLLFNLWENINSFYKFAGVIGIFVETFIQKGQLAWYPLNVKTAERLCEFKDEIENSSFSGEEFTKEDIFKIFINMFEHEISPFTGSPLKGVQVLGPLETRSLNFEHVIIMDANEGVFPRIRASSPLIPYEILKILGIDPRSRENEIQKYLFTRIVQSAKNIDIIYQKGADKERSRFLEELIWRAEQEKNALNVIPLQNVSFPARYSIKQNIVKKTRDITDFLKEFCYSVSSVNTYLKCPLMFYYKYVLGLKEKEELEDEPGGKEIGTFIHELLEYTFGMFKNKKPVLNDEFKLFFFRAFDTMFHKVFESRMASSAFLLKKIIQYRLQEFLKYESVRIVREILYLEKKFKEELFFNGVKFNFKYIVDRVDALEDGSILILDYKTGLDAVKPKENASLETMPMDRLSIKKNIRSFQLPVYYYFEKKKYPSTQVNAAFYSLRRPKLTYLIEKNTDIDFTIKQSMNALEFILNEITSHETDFCNISKDEEECSYCPFNSFCG</sequence>
<dbReference type="EMBL" id="JYNY01000190">
    <property type="protein sequence ID" value="KJJ85294.1"/>
    <property type="molecule type" value="Genomic_DNA"/>
</dbReference>
<evidence type="ECO:0000313" key="3">
    <source>
        <dbReference type="Proteomes" id="UP000033428"/>
    </source>
</evidence>
<dbReference type="InterPro" id="IPR038726">
    <property type="entry name" value="PDDEXK_AddAB-type"/>
</dbReference>
<dbReference type="InterPro" id="IPR011604">
    <property type="entry name" value="PDDEXK-like_dom_sf"/>
</dbReference>
<organism evidence="2 3">
    <name type="scientific">Candidatus Omnitrophus magneticus</name>
    <dbReference type="NCBI Taxonomy" id="1609969"/>
    <lineage>
        <taxon>Bacteria</taxon>
        <taxon>Pseudomonadati</taxon>
        <taxon>Candidatus Omnitrophota</taxon>
        <taxon>Candidatus Omnitrophus</taxon>
    </lineage>
</organism>
<comment type="caution">
    <text evidence="2">The sequence shown here is derived from an EMBL/GenBank/DDBJ whole genome shotgun (WGS) entry which is preliminary data.</text>
</comment>
<dbReference type="Gene3D" id="3.90.320.10">
    <property type="match status" value="1"/>
</dbReference>
<proteinExistence type="predicted"/>